<accession>A0A2K1QZ12</accession>
<dbReference type="PANTHER" id="PTHR47843">
    <property type="entry name" value="BTB DOMAIN-CONTAINING PROTEIN-RELATED"/>
    <property type="match status" value="1"/>
</dbReference>
<dbReference type="InParanoid" id="A0A2K1QZ12"/>
<dbReference type="EMBL" id="NKHZ01000025">
    <property type="protein sequence ID" value="PNS20267.1"/>
    <property type="molecule type" value="Genomic_DNA"/>
</dbReference>
<evidence type="ECO:0000259" key="1">
    <source>
        <dbReference type="PROSITE" id="PS50097"/>
    </source>
</evidence>
<dbReference type="Gene3D" id="3.30.710.10">
    <property type="entry name" value="Potassium Channel Kv1.1, Chain A"/>
    <property type="match status" value="1"/>
</dbReference>
<dbReference type="AlphaFoldDB" id="A0A2K1QZ12"/>
<dbReference type="SUPFAM" id="SSF54695">
    <property type="entry name" value="POZ domain"/>
    <property type="match status" value="1"/>
</dbReference>
<evidence type="ECO:0000313" key="2">
    <source>
        <dbReference type="EMBL" id="PNS20267.1"/>
    </source>
</evidence>
<dbReference type="OrthoDB" id="6359816at2759"/>
<keyword evidence="3" id="KW-1185">Reference proteome</keyword>
<name>A0A2K1QZ12_9PEZI</name>
<dbReference type="InterPro" id="IPR000210">
    <property type="entry name" value="BTB/POZ_dom"/>
</dbReference>
<protein>
    <submittedName>
        <fullName evidence="2">BTB/POZ and MATH domain-containing protein 6</fullName>
    </submittedName>
</protein>
<organism evidence="2 3">
    <name type="scientific">Sphaceloma murrayae</name>
    <dbReference type="NCBI Taxonomy" id="2082308"/>
    <lineage>
        <taxon>Eukaryota</taxon>
        <taxon>Fungi</taxon>
        <taxon>Dikarya</taxon>
        <taxon>Ascomycota</taxon>
        <taxon>Pezizomycotina</taxon>
        <taxon>Dothideomycetes</taxon>
        <taxon>Dothideomycetidae</taxon>
        <taxon>Myriangiales</taxon>
        <taxon>Elsinoaceae</taxon>
        <taxon>Sphaceloma</taxon>
    </lineage>
</organism>
<dbReference type="InterPro" id="IPR011333">
    <property type="entry name" value="SKP1/BTB/POZ_sf"/>
</dbReference>
<dbReference type="Pfam" id="PF00651">
    <property type="entry name" value="BTB"/>
    <property type="match status" value="1"/>
</dbReference>
<comment type="caution">
    <text evidence="2">The sequence shown here is derived from an EMBL/GenBank/DDBJ whole genome shotgun (WGS) entry which is preliminary data.</text>
</comment>
<dbReference type="PANTHER" id="PTHR47843:SF5">
    <property type="entry name" value="BTB_POZ DOMAIN PROTEIN"/>
    <property type="match status" value="1"/>
</dbReference>
<sequence length="186" mass="20579">MSDRPEDQTYSVVDRWDTHGFYSLYNTGVFSDCKVVCGNNSIKGHICILASACAYFEKALCGNFKEASERTLDLSEDSWMTVNSLIKFAYGCPVSELFKESSAGLIETVQLYGLADRLGYSRLKASIIPHLKTASRSRVADFKSLRDLLTATEKVTSPVDSDMMSFIVALVATNITVFRGAKLEDL</sequence>
<dbReference type="STRING" id="2082308.A0A2K1QZ12"/>
<evidence type="ECO:0000313" key="3">
    <source>
        <dbReference type="Proteomes" id="UP000243797"/>
    </source>
</evidence>
<reference evidence="2 3" key="1">
    <citation type="submission" date="2017-06" db="EMBL/GenBank/DDBJ databases">
        <title>Draft genome sequence of a variant of Elsinoe murrayae.</title>
        <authorList>
            <person name="Cheng Q."/>
        </authorList>
    </citation>
    <scope>NUCLEOTIDE SEQUENCE [LARGE SCALE GENOMIC DNA]</scope>
    <source>
        <strain evidence="2 3">CQ-2017a</strain>
    </source>
</reference>
<proteinExistence type="predicted"/>
<feature type="domain" description="BTB" evidence="1">
    <location>
        <begin position="31"/>
        <end position="90"/>
    </location>
</feature>
<gene>
    <name evidence="2" type="ORF">CAC42_5717</name>
</gene>
<dbReference type="Proteomes" id="UP000243797">
    <property type="component" value="Unassembled WGS sequence"/>
</dbReference>
<dbReference type="CDD" id="cd18186">
    <property type="entry name" value="BTB_POZ_ZBTB_KLHL-like"/>
    <property type="match status" value="1"/>
</dbReference>
<dbReference type="PROSITE" id="PS50097">
    <property type="entry name" value="BTB"/>
    <property type="match status" value="1"/>
</dbReference>